<evidence type="ECO:0000313" key="4">
    <source>
        <dbReference type="Proteomes" id="UP000059672"/>
    </source>
</evidence>
<keyword evidence="1" id="KW-1133">Transmembrane helix</keyword>
<dbReference type="Pfam" id="PF13240">
    <property type="entry name" value="Zn_Ribbon_1"/>
    <property type="match status" value="1"/>
</dbReference>
<dbReference type="STRING" id="1622118.Lupro_07090"/>
<evidence type="ECO:0000256" key="1">
    <source>
        <dbReference type="SAM" id="Phobius"/>
    </source>
</evidence>
<accession>A0A0X8G6M7</accession>
<organism evidence="3 4">
    <name type="scientific">Lutibacter profundi</name>
    <dbReference type="NCBI Taxonomy" id="1622118"/>
    <lineage>
        <taxon>Bacteria</taxon>
        <taxon>Pseudomonadati</taxon>
        <taxon>Bacteroidota</taxon>
        <taxon>Flavobacteriia</taxon>
        <taxon>Flavobacteriales</taxon>
        <taxon>Flavobacteriaceae</taxon>
        <taxon>Lutibacter</taxon>
    </lineage>
</organism>
<feature type="domain" description="Zinc-ribbon" evidence="2">
    <location>
        <begin position="3"/>
        <end position="24"/>
    </location>
</feature>
<feature type="transmembrane region" description="Helical" evidence="1">
    <location>
        <begin position="146"/>
        <end position="166"/>
    </location>
</feature>
<feature type="transmembrane region" description="Helical" evidence="1">
    <location>
        <begin position="172"/>
        <end position="197"/>
    </location>
</feature>
<protein>
    <recommendedName>
        <fullName evidence="2">Zinc-ribbon domain-containing protein</fullName>
    </recommendedName>
</protein>
<keyword evidence="1" id="KW-0812">Transmembrane</keyword>
<sequence length="203" mass="23107">MPFCTNCGASINNKTKFCPNCGFKIGITPKNSSEPSKKKMEKGVVKSLKNETSNYVKSKIKETVSPKTQKDNLYTHSEIKTDDIQIDNNNTINTKKTAKNLILFYVLLNILLFSFGEGSDDIMGVKFFSVIILVIYFIRHQKEKPLNWLLKIFIGLQAILLFSIFITQSQYLFVNFISFLTTLSLLGLFIIILLLLFKGNKTQ</sequence>
<dbReference type="InterPro" id="IPR026870">
    <property type="entry name" value="Zinc_ribbon_dom"/>
</dbReference>
<evidence type="ECO:0000259" key="2">
    <source>
        <dbReference type="Pfam" id="PF13240"/>
    </source>
</evidence>
<dbReference type="KEGG" id="lut:Lupro_07090"/>
<gene>
    <name evidence="3" type="ORF">Lupro_07090</name>
</gene>
<keyword evidence="1" id="KW-0472">Membrane</keyword>
<dbReference type="RefSeq" id="WP_068207927.1">
    <property type="nucleotide sequence ID" value="NZ_CP013355.1"/>
</dbReference>
<reference evidence="3 4" key="2">
    <citation type="journal article" date="2016" name="Int. J. Syst. Evol. Microbiol.">
        <title>Lutibacter profundi sp. nov., isolated from a deep-sea hydrothermal system on the Arctic Mid-Ocean Ridge and emended description of the genus Lutibacter.</title>
        <authorList>
            <person name="Le Moine Bauer S."/>
            <person name="Roalkvam I."/>
            <person name="Steen I.H."/>
            <person name="Dahle H."/>
        </authorList>
    </citation>
    <scope>NUCLEOTIDE SEQUENCE [LARGE SCALE GENOMIC DNA]</scope>
    <source>
        <strain evidence="3 4">LP1</strain>
    </source>
</reference>
<feature type="transmembrane region" description="Helical" evidence="1">
    <location>
        <begin position="122"/>
        <end position="139"/>
    </location>
</feature>
<dbReference type="EMBL" id="CP013355">
    <property type="protein sequence ID" value="AMC11025.1"/>
    <property type="molecule type" value="Genomic_DNA"/>
</dbReference>
<evidence type="ECO:0000313" key="3">
    <source>
        <dbReference type="EMBL" id="AMC11025.1"/>
    </source>
</evidence>
<keyword evidence="4" id="KW-1185">Reference proteome</keyword>
<proteinExistence type="predicted"/>
<dbReference type="Proteomes" id="UP000059672">
    <property type="component" value="Chromosome"/>
</dbReference>
<reference evidence="4" key="1">
    <citation type="submission" date="2015-12" db="EMBL/GenBank/DDBJ databases">
        <title>Complete genome sequence of Lutibacter profundus strain LP1.</title>
        <authorList>
            <person name="Wissuwa J."/>
            <person name="Le Moine Bauer S."/>
            <person name="Stokke R."/>
            <person name="Dahle H."/>
            <person name="Steen I.H."/>
        </authorList>
    </citation>
    <scope>NUCLEOTIDE SEQUENCE [LARGE SCALE GENOMIC DNA]</scope>
    <source>
        <strain evidence="4">LP1</strain>
    </source>
</reference>
<dbReference type="AlphaFoldDB" id="A0A0X8G6M7"/>
<feature type="transmembrane region" description="Helical" evidence="1">
    <location>
        <begin position="100"/>
        <end position="116"/>
    </location>
</feature>
<name>A0A0X8G6M7_9FLAO</name>
<dbReference type="OrthoDB" id="9803927at2"/>